<dbReference type="EMBL" id="AAVTXU010000156">
    <property type="protein sequence ID" value="EGE1990572.1"/>
    <property type="molecule type" value="Genomic_DNA"/>
</dbReference>
<dbReference type="AlphaFoldDB" id="A0A0M1U6V2"/>
<protein>
    <submittedName>
        <fullName evidence="4">Uncharacterized protein</fullName>
    </submittedName>
</protein>
<dbReference type="Proteomes" id="UP000254219">
    <property type="component" value="Unassembled WGS sequence"/>
</dbReference>
<dbReference type="EMBL" id="CP065611">
    <property type="protein sequence ID" value="QPR06348.1"/>
    <property type="molecule type" value="Genomic_DNA"/>
</dbReference>
<dbReference type="RefSeq" id="WP_000016415.1">
    <property type="nucleotide sequence ID" value="NZ_CABEFB020000006.1"/>
</dbReference>
<dbReference type="EMBL" id="UFYN01000002">
    <property type="protein sequence ID" value="STD44565.1"/>
    <property type="molecule type" value="Genomic_DNA"/>
</dbReference>
<evidence type="ECO:0000313" key="2">
    <source>
        <dbReference type="EMBL" id="QPR04960.1"/>
    </source>
</evidence>
<dbReference type="Proteomes" id="UP000254460">
    <property type="component" value="Unassembled WGS sequence"/>
</dbReference>
<dbReference type="Pfam" id="PF22764">
    <property type="entry name" value="E217_Gp32"/>
    <property type="match status" value="1"/>
</dbReference>
<dbReference type="EMBL" id="UGGJ01000004">
    <property type="protein sequence ID" value="STN84406.1"/>
    <property type="molecule type" value="Genomic_DNA"/>
</dbReference>
<evidence type="ECO:0000313" key="9">
    <source>
        <dbReference type="Proteomes" id="UP000254219"/>
    </source>
</evidence>
<dbReference type="Proteomes" id="UP000854059">
    <property type="component" value="Unassembled WGS sequence"/>
</dbReference>
<dbReference type="EMBL" id="UFYN01000008">
    <property type="protein sequence ID" value="STE75488.1"/>
    <property type="molecule type" value="Genomic_DNA"/>
</dbReference>
<dbReference type="Proteomes" id="UP000594864">
    <property type="component" value="Chromosome"/>
</dbReference>
<reference evidence="1" key="1">
    <citation type="submission" date="2018-05" db="EMBL/GenBank/DDBJ databases">
        <authorList>
            <person name="Ashton P.M."/>
            <person name="Dallman T."/>
            <person name="Nair S."/>
            <person name="De Pinna E."/>
            <person name="Peters T."/>
            <person name="Grant K."/>
        </authorList>
    </citation>
    <scope>NUCLEOTIDE SEQUENCE</scope>
    <source>
        <strain evidence="1">412057</strain>
    </source>
</reference>
<organism evidence="4 9">
    <name type="scientific">Escherichia coli</name>
    <dbReference type="NCBI Taxonomy" id="562"/>
    <lineage>
        <taxon>Bacteria</taxon>
        <taxon>Pseudomonadati</taxon>
        <taxon>Pseudomonadota</taxon>
        <taxon>Gammaproteobacteria</taxon>
        <taxon>Enterobacterales</taxon>
        <taxon>Enterobacteriaceae</taxon>
        <taxon>Escherichia</taxon>
    </lineage>
</organism>
<dbReference type="InterPro" id="IPR054440">
    <property type="entry name" value="Gp32-like"/>
</dbReference>
<evidence type="ECO:0000313" key="4">
    <source>
        <dbReference type="EMBL" id="STD44565.1"/>
    </source>
</evidence>
<evidence type="ECO:0000313" key="11">
    <source>
        <dbReference type="Proteomes" id="UP000594864"/>
    </source>
</evidence>
<dbReference type="EMBL" id="CP065611">
    <property type="protein sequence ID" value="QPR04960.1"/>
    <property type="molecule type" value="Genomic_DNA"/>
</dbReference>
<evidence type="ECO:0000313" key="7">
    <source>
        <dbReference type="EMBL" id="STN84406.1"/>
    </source>
</evidence>
<dbReference type="EMBL" id="UGGJ01000006">
    <property type="protein sequence ID" value="STO40260.1"/>
    <property type="molecule type" value="Genomic_DNA"/>
</dbReference>
<evidence type="ECO:0000313" key="10">
    <source>
        <dbReference type="Proteomes" id="UP000254460"/>
    </source>
</evidence>
<evidence type="ECO:0000313" key="6">
    <source>
        <dbReference type="EMBL" id="STN83077.1"/>
    </source>
</evidence>
<evidence type="ECO:0000313" key="1">
    <source>
        <dbReference type="EMBL" id="EGE1990572.1"/>
    </source>
</evidence>
<reference evidence="9 10" key="2">
    <citation type="submission" date="2018-06" db="EMBL/GenBank/DDBJ databases">
        <authorList>
            <consortium name="Pathogen Informatics"/>
            <person name="Doyle S."/>
        </authorList>
    </citation>
    <scope>NUCLEOTIDE SEQUENCE [LARGE SCALE GENOMIC DNA]</scope>
    <source>
        <strain evidence="4 9">NCTC11181</strain>
        <strain evidence="6 10">NCTC9706</strain>
    </source>
</reference>
<evidence type="ECO:0000313" key="8">
    <source>
        <dbReference type="EMBL" id="STO40260.1"/>
    </source>
</evidence>
<accession>A0A0M1U6V2</accession>
<dbReference type="EMBL" id="UGGJ01000001">
    <property type="protein sequence ID" value="STN83077.1"/>
    <property type="molecule type" value="Genomic_DNA"/>
</dbReference>
<evidence type="ECO:0000313" key="3">
    <source>
        <dbReference type="EMBL" id="QPR06348.1"/>
    </source>
</evidence>
<reference evidence="2 11" key="3">
    <citation type="submission" date="2020-12" db="EMBL/GenBank/DDBJ databases">
        <title>FDA dAtabase for Regulatory Grade micrObial Sequences (FDA-ARGOS): Supporting development and validation of Infectious Disease Dx tests.</title>
        <authorList>
            <person name="Sproer C."/>
            <person name="Gronow S."/>
            <person name="Severitt S."/>
            <person name="Schroder I."/>
            <person name="Tallon L."/>
            <person name="Sadzewicz L."/>
            <person name="Zhao X."/>
            <person name="Boylan J."/>
            <person name="Ott S."/>
            <person name="Bowen H."/>
            <person name="Vavikolanu K."/>
            <person name="Mehta A."/>
            <person name="Aluvathingal J."/>
            <person name="Nadendla S."/>
            <person name="Lowell S."/>
            <person name="Myers T."/>
            <person name="Yan Y."/>
            <person name="Sichtig H."/>
        </authorList>
    </citation>
    <scope>NUCLEOTIDE SEQUENCE [LARGE SCALE GENOMIC DNA]</scope>
    <source>
        <strain evidence="2 11">FDAARGOS_945</strain>
    </source>
</reference>
<name>A0A0M1U6V2_ECOLX</name>
<evidence type="ECO:0000313" key="5">
    <source>
        <dbReference type="EMBL" id="STE75488.1"/>
    </source>
</evidence>
<gene>
    <name evidence="1" type="ORF">DL968_23850</name>
    <name evidence="3" type="ORF">I6H02_08205</name>
    <name evidence="2" type="ORF">I6H02_26320</name>
    <name evidence="4" type="ORF">NCTC11181_03522</name>
    <name evidence="5" type="ORF">NCTC11181_04835</name>
    <name evidence="6" type="ORF">NCTC9706_00004</name>
    <name evidence="7" type="ORF">NCTC9706_01407</name>
    <name evidence="8" type="ORF">NCTC9706_04559</name>
</gene>
<proteinExistence type="predicted"/>
<sequence>MSGNNNTITAADAIITLTVNNLYPSGVRLQGFATDNVYGTDPLVLAETARGIDGKLSAGFVYSNIIQTFHIMPDSPSRDIFDTWSTTSRASRAVFRCNAVVLLPAIGRKYTCVNGVLKQWKALPDAARTLQPGQAVIEWETITPEVFN</sequence>